<feature type="compositionally biased region" description="Basic and acidic residues" evidence="1">
    <location>
        <begin position="56"/>
        <end position="65"/>
    </location>
</feature>
<keyword evidence="3" id="KW-1185">Reference proteome</keyword>
<name>A0AAV4SMX4_CAEEX</name>
<dbReference type="EMBL" id="BPLR01009581">
    <property type="protein sequence ID" value="GIY33018.1"/>
    <property type="molecule type" value="Genomic_DNA"/>
</dbReference>
<organism evidence="2 3">
    <name type="scientific">Caerostris extrusa</name>
    <name type="common">Bark spider</name>
    <name type="synonym">Caerostris bankana</name>
    <dbReference type="NCBI Taxonomy" id="172846"/>
    <lineage>
        <taxon>Eukaryota</taxon>
        <taxon>Metazoa</taxon>
        <taxon>Ecdysozoa</taxon>
        <taxon>Arthropoda</taxon>
        <taxon>Chelicerata</taxon>
        <taxon>Arachnida</taxon>
        <taxon>Araneae</taxon>
        <taxon>Araneomorphae</taxon>
        <taxon>Entelegynae</taxon>
        <taxon>Araneoidea</taxon>
        <taxon>Araneidae</taxon>
        <taxon>Caerostris</taxon>
    </lineage>
</organism>
<accession>A0AAV4SMX4</accession>
<proteinExistence type="predicted"/>
<evidence type="ECO:0000256" key="1">
    <source>
        <dbReference type="SAM" id="MobiDB-lite"/>
    </source>
</evidence>
<evidence type="ECO:0000313" key="2">
    <source>
        <dbReference type="EMBL" id="GIY33018.1"/>
    </source>
</evidence>
<feature type="compositionally biased region" description="Basic and acidic residues" evidence="1">
    <location>
        <begin position="101"/>
        <end position="117"/>
    </location>
</feature>
<feature type="region of interest" description="Disordered" evidence="1">
    <location>
        <begin position="28"/>
        <end position="117"/>
    </location>
</feature>
<evidence type="ECO:0000313" key="3">
    <source>
        <dbReference type="Proteomes" id="UP001054945"/>
    </source>
</evidence>
<dbReference type="AlphaFoldDB" id="A0AAV4SMX4"/>
<reference evidence="2 3" key="1">
    <citation type="submission" date="2021-06" db="EMBL/GenBank/DDBJ databases">
        <title>Caerostris extrusa draft genome.</title>
        <authorList>
            <person name="Kono N."/>
            <person name="Arakawa K."/>
        </authorList>
    </citation>
    <scope>NUCLEOTIDE SEQUENCE [LARGE SCALE GENOMIC DNA]</scope>
</reference>
<gene>
    <name evidence="2" type="ORF">CEXT_699341</name>
</gene>
<sequence length="117" mass="13338">MALSEKQNFKETEQDIIITWFSFVLSAPPADGTGDAGHREDAHFRGQPHGQLLPQPRRDGHRQAEDVPDDPQPLLRQHSHTPHGRLAPLHPLRRHPVPNDAHSEWDLESPKDESWNC</sequence>
<protein>
    <submittedName>
        <fullName evidence="2">Uncharacterized protein</fullName>
    </submittedName>
</protein>
<comment type="caution">
    <text evidence="2">The sequence shown here is derived from an EMBL/GenBank/DDBJ whole genome shotgun (WGS) entry which is preliminary data.</text>
</comment>
<dbReference type="Proteomes" id="UP001054945">
    <property type="component" value="Unassembled WGS sequence"/>
</dbReference>